<keyword evidence="3" id="KW-0548">Nucleotidyltransferase</keyword>
<evidence type="ECO:0000259" key="10">
    <source>
        <dbReference type="PROSITE" id="PS50878"/>
    </source>
</evidence>
<dbReference type="PRINTS" id="PR00866">
    <property type="entry name" value="RNADNAPOLMS"/>
</dbReference>
<keyword evidence="6 11" id="KW-0695">RNA-directed DNA polymerase</keyword>
<dbReference type="InterPro" id="IPR000123">
    <property type="entry name" value="Reverse_transcriptase_msDNA"/>
</dbReference>
<dbReference type="InterPro" id="IPR051083">
    <property type="entry name" value="GrpII_Intron_Splice-Mob/Def"/>
</dbReference>
<dbReference type="CDD" id="cd03487">
    <property type="entry name" value="RT_Bac_retron_II"/>
    <property type="match status" value="1"/>
</dbReference>
<dbReference type="Pfam" id="PF00078">
    <property type="entry name" value="RVT_1"/>
    <property type="match status" value="1"/>
</dbReference>
<proteinExistence type="inferred from homology"/>
<keyword evidence="4" id="KW-0479">Metal-binding</keyword>
<evidence type="ECO:0000313" key="11">
    <source>
        <dbReference type="EMBL" id="HIX37672.1"/>
    </source>
</evidence>
<reference evidence="11" key="2">
    <citation type="submission" date="2021-04" db="EMBL/GenBank/DDBJ databases">
        <authorList>
            <person name="Gilroy R."/>
        </authorList>
    </citation>
    <scope>NUCLEOTIDE SEQUENCE</scope>
    <source>
        <strain evidence="11">ChiHjej12B11-1927</strain>
    </source>
</reference>
<dbReference type="SUPFAM" id="SSF56672">
    <property type="entry name" value="DNA/RNA polymerases"/>
    <property type="match status" value="1"/>
</dbReference>
<organism evidence="11 12">
    <name type="scientific">Candidatus Blautia pullistercoris</name>
    <dbReference type="NCBI Taxonomy" id="2838499"/>
    <lineage>
        <taxon>Bacteria</taxon>
        <taxon>Bacillati</taxon>
        <taxon>Bacillota</taxon>
        <taxon>Clostridia</taxon>
        <taxon>Lachnospirales</taxon>
        <taxon>Lachnospiraceae</taxon>
        <taxon>Blautia</taxon>
    </lineage>
</organism>
<dbReference type="EC" id="2.7.7.49" evidence="1"/>
<accession>A0A9D2AN95</accession>
<dbReference type="Proteomes" id="UP000824230">
    <property type="component" value="Unassembled WGS sequence"/>
</dbReference>
<evidence type="ECO:0000256" key="4">
    <source>
        <dbReference type="ARBA" id="ARBA00022723"/>
    </source>
</evidence>
<comment type="caution">
    <text evidence="11">The sequence shown here is derived from an EMBL/GenBank/DDBJ whole genome shotgun (WGS) entry which is preliminary data.</text>
</comment>
<evidence type="ECO:0000256" key="8">
    <source>
        <dbReference type="ARBA" id="ARBA00034120"/>
    </source>
</evidence>
<evidence type="ECO:0000256" key="1">
    <source>
        <dbReference type="ARBA" id="ARBA00012493"/>
    </source>
</evidence>
<dbReference type="GO" id="GO:0051607">
    <property type="term" value="P:defense response to virus"/>
    <property type="evidence" value="ECO:0007669"/>
    <property type="project" value="UniProtKB-KW"/>
</dbReference>
<keyword evidence="2" id="KW-0808">Transferase</keyword>
<reference evidence="11" key="1">
    <citation type="journal article" date="2021" name="PeerJ">
        <title>Extensive microbial diversity within the chicken gut microbiome revealed by metagenomics and culture.</title>
        <authorList>
            <person name="Gilroy R."/>
            <person name="Ravi A."/>
            <person name="Getino M."/>
            <person name="Pursley I."/>
            <person name="Horton D.L."/>
            <person name="Alikhan N.F."/>
            <person name="Baker D."/>
            <person name="Gharbi K."/>
            <person name="Hall N."/>
            <person name="Watson M."/>
            <person name="Adriaenssens E.M."/>
            <person name="Foster-Nyarko E."/>
            <person name="Jarju S."/>
            <person name="Secka A."/>
            <person name="Antonio M."/>
            <person name="Oren A."/>
            <person name="Chaudhuri R.R."/>
            <person name="La Ragione R."/>
            <person name="Hildebrand F."/>
            <person name="Pallen M.J."/>
        </authorList>
    </citation>
    <scope>NUCLEOTIDE SEQUENCE</scope>
    <source>
        <strain evidence="11">ChiHjej12B11-1927</strain>
    </source>
</reference>
<dbReference type="PANTHER" id="PTHR34047:SF7">
    <property type="entry name" value="RNA-DIRECTED DNA POLYMERASE"/>
    <property type="match status" value="1"/>
</dbReference>
<evidence type="ECO:0000256" key="5">
    <source>
        <dbReference type="ARBA" id="ARBA00022842"/>
    </source>
</evidence>
<protein>
    <recommendedName>
        <fullName evidence="1">RNA-directed DNA polymerase</fullName>
        <ecNumber evidence="1">2.7.7.49</ecNumber>
    </recommendedName>
</protein>
<gene>
    <name evidence="11" type="ORF">H9738_07380</name>
</gene>
<keyword evidence="5" id="KW-0460">Magnesium</keyword>
<sequence>MKSDIWKYCNKSHTREFLLSLGLTGKLNLPEEKQLSLLYGLSNHAEEHYQKVQIPKRNGTWRTLYVPDSLLKYIQKQILHKILMQFPVSSCASAYKKGCALKENAAPHSGKPIVLKMDIWDFFGNITFISVYQHAFPGELFPPSVRTLLTHLCCYKDFLPQGAPTSPYISNLVLAPFDHYMENWCKGRNITYTRYCDDLTFSGNFEPEMLIPKVSSFLLRMGFEVNPKKTKVCRQGQQQIITGLIVNEKAQVPKAYRRSLRQEIYYIEKFGLSEHLAHIHSDLTPERYLEKLKGRIRYILQINPQDKVFQEAFTHLNKIHISH</sequence>
<evidence type="ECO:0000256" key="2">
    <source>
        <dbReference type="ARBA" id="ARBA00022679"/>
    </source>
</evidence>
<dbReference type="PANTHER" id="PTHR34047">
    <property type="entry name" value="NUCLEAR INTRON MATURASE 1, MITOCHONDRIAL-RELATED"/>
    <property type="match status" value="1"/>
</dbReference>
<evidence type="ECO:0000256" key="6">
    <source>
        <dbReference type="ARBA" id="ARBA00022918"/>
    </source>
</evidence>
<dbReference type="GO" id="GO:0003723">
    <property type="term" value="F:RNA binding"/>
    <property type="evidence" value="ECO:0007669"/>
    <property type="project" value="InterPro"/>
</dbReference>
<name>A0A9D2AN95_9FIRM</name>
<dbReference type="AlphaFoldDB" id="A0A9D2AN95"/>
<dbReference type="EMBL" id="DXFG01000149">
    <property type="protein sequence ID" value="HIX37672.1"/>
    <property type="molecule type" value="Genomic_DNA"/>
</dbReference>
<evidence type="ECO:0000256" key="7">
    <source>
        <dbReference type="ARBA" id="ARBA00023118"/>
    </source>
</evidence>
<keyword evidence="7" id="KW-0051">Antiviral defense</keyword>
<comment type="similarity">
    <text evidence="8">Belongs to the bacterial reverse transcriptase family.</text>
</comment>
<dbReference type="GO" id="GO:0046872">
    <property type="term" value="F:metal ion binding"/>
    <property type="evidence" value="ECO:0007669"/>
    <property type="project" value="UniProtKB-KW"/>
</dbReference>
<evidence type="ECO:0000313" key="12">
    <source>
        <dbReference type="Proteomes" id="UP000824230"/>
    </source>
</evidence>
<evidence type="ECO:0000256" key="9">
    <source>
        <dbReference type="ARBA" id="ARBA00048173"/>
    </source>
</evidence>
<dbReference type="GO" id="GO:0003964">
    <property type="term" value="F:RNA-directed DNA polymerase activity"/>
    <property type="evidence" value="ECO:0007669"/>
    <property type="project" value="UniProtKB-KW"/>
</dbReference>
<comment type="catalytic activity">
    <reaction evidence="9">
        <text>DNA(n) + a 2'-deoxyribonucleoside 5'-triphosphate = DNA(n+1) + diphosphate</text>
        <dbReference type="Rhea" id="RHEA:22508"/>
        <dbReference type="Rhea" id="RHEA-COMP:17339"/>
        <dbReference type="Rhea" id="RHEA-COMP:17340"/>
        <dbReference type="ChEBI" id="CHEBI:33019"/>
        <dbReference type="ChEBI" id="CHEBI:61560"/>
        <dbReference type="ChEBI" id="CHEBI:173112"/>
        <dbReference type="EC" id="2.7.7.49"/>
    </reaction>
</comment>
<evidence type="ECO:0000256" key="3">
    <source>
        <dbReference type="ARBA" id="ARBA00022695"/>
    </source>
</evidence>
<feature type="domain" description="Reverse transcriptase" evidence="10">
    <location>
        <begin position="35"/>
        <end position="246"/>
    </location>
</feature>
<dbReference type="PROSITE" id="PS50878">
    <property type="entry name" value="RT_POL"/>
    <property type="match status" value="1"/>
</dbReference>
<dbReference type="InterPro" id="IPR000477">
    <property type="entry name" value="RT_dom"/>
</dbReference>
<dbReference type="InterPro" id="IPR043502">
    <property type="entry name" value="DNA/RNA_pol_sf"/>
</dbReference>